<protein>
    <submittedName>
        <fullName evidence="2">Uncharacterized protein</fullName>
    </submittedName>
</protein>
<gene>
    <name evidence="2" type="ORF">P167DRAFT_126113</name>
</gene>
<dbReference type="AlphaFoldDB" id="A0A3N4L3E5"/>
<organism evidence="2 3">
    <name type="scientific">Morchella conica CCBAS932</name>
    <dbReference type="NCBI Taxonomy" id="1392247"/>
    <lineage>
        <taxon>Eukaryota</taxon>
        <taxon>Fungi</taxon>
        <taxon>Dikarya</taxon>
        <taxon>Ascomycota</taxon>
        <taxon>Pezizomycotina</taxon>
        <taxon>Pezizomycetes</taxon>
        <taxon>Pezizales</taxon>
        <taxon>Morchellaceae</taxon>
        <taxon>Morchella</taxon>
    </lineage>
</organism>
<name>A0A3N4L3E5_9PEZI</name>
<feature type="region of interest" description="Disordered" evidence="1">
    <location>
        <begin position="14"/>
        <end position="49"/>
    </location>
</feature>
<reference evidence="2 3" key="1">
    <citation type="journal article" date="2018" name="Nat. Ecol. Evol.">
        <title>Pezizomycetes genomes reveal the molecular basis of ectomycorrhizal truffle lifestyle.</title>
        <authorList>
            <person name="Murat C."/>
            <person name="Payen T."/>
            <person name="Noel B."/>
            <person name="Kuo A."/>
            <person name="Morin E."/>
            <person name="Chen J."/>
            <person name="Kohler A."/>
            <person name="Krizsan K."/>
            <person name="Balestrini R."/>
            <person name="Da Silva C."/>
            <person name="Montanini B."/>
            <person name="Hainaut M."/>
            <person name="Levati E."/>
            <person name="Barry K.W."/>
            <person name="Belfiori B."/>
            <person name="Cichocki N."/>
            <person name="Clum A."/>
            <person name="Dockter R.B."/>
            <person name="Fauchery L."/>
            <person name="Guy J."/>
            <person name="Iotti M."/>
            <person name="Le Tacon F."/>
            <person name="Lindquist E.A."/>
            <person name="Lipzen A."/>
            <person name="Malagnac F."/>
            <person name="Mello A."/>
            <person name="Molinier V."/>
            <person name="Miyauchi S."/>
            <person name="Poulain J."/>
            <person name="Riccioni C."/>
            <person name="Rubini A."/>
            <person name="Sitrit Y."/>
            <person name="Splivallo R."/>
            <person name="Traeger S."/>
            <person name="Wang M."/>
            <person name="Zifcakova L."/>
            <person name="Wipf D."/>
            <person name="Zambonelli A."/>
            <person name="Paolocci F."/>
            <person name="Nowrousian M."/>
            <person name="Ottonello S."/>
            <person name="Baldrian P."/>
            <person name="Spatafora J.W."/>
            <person name="Henrissat B."/>
            <person name="Nagy L.G."/>
            <person name="Aury J.M."/>
            <person name="Wincker P."/>
            <person name="Grigoriev I.V."/>
            <person name="Bonfante P."/>
            <person name="Martin F.M."/>
        </authorList>
    </citation>
    <scope>NUCLEOTIDE SEQUENCE [LARGE SCALE GENOMIC DNA]</scope>
    <source>
        <strain evidence="2 3">CCBAS932</strain>
    </source>
</reference>
<dbReference type="OrthoDB" id="10303817at2759"/>
<evidence type="ECO:0000256" key="1">
    <source>
        <dbReference type="SAM" id="MobiDB-lite"/>
    </source>
</evidence>
<feature type="compositionally biased region" description="Low complexity" evidence="1">
    <location>
        <begin position="15"/>
        <end position="29"/>
    </location>
</feature>
<dbReference type="InParanoid" id="A0A3N4L3E5"/>
<evidence type="ECO:0000313" key="2">
    <source>
        <dbReference type="EMBL" id="RPB17323.1"/>
    </source>
</evidence>
<evidence type="ECO:0000313" key="3">
    <source>
        <dbReference type="Proteomes" id="UP000277580"/>
    </source>
</evidence>
<accession>A0A3N4L3E5</accession>
<feature type="compositionally biased region" description="Polar residues" evidence="1">
    <location>
        <begin position="30"/>
        <end position="48"/>
    </location>
</feature>
<dbReference type="EMBL" id="ML119106">
    <property type="protein sequence ID" value="RPB17323.1"/>
    <property type="molecule type" value="Genomic_DNA"/>
</dbReference>
<sequence>MTVESGCTLISTVMSPTSTSNLPSPSSKTQNLQRSLSTATLHPTSPQTKMPIRLFPANRVLSSTHRGLSTLLTELRAVDSDQTKSRNSLTHIRLRFDLLVDAFEDEKLRLSKKAFTRILYRRDIQNVEKHIVVVRRDMDKTNRDIEWLCKQMELNAARRSGGADSVEQEVFGLVLGTTVRSRYTLVSAN</sequence>
<keyword evidence="3" id="KW-1185">Reference proteome</keyword>
<dbReference type="Proteomes" id="UP000277580">
    <property type="component" value="Unassembled WGS sequence"/>
</dbReference>
<proteinExistence type="predicted"/>